<feature type="transmembrane region" description="Helical" evidence="10">
    <location>
        <begin position="199"/>
        <end position="217"/>
    </location>
</feature>
<keyword evidence="7 10" id="KW-1133">Transmembrane helix</keyword>
<keyword evidence="6 10" id="KW-0256">Endoplasmic reticulum</keyword>
<evidence type="ECO:0000256" key="4">
    <source>
        <dbReference type="ARBA" id="ARBA00022502"/>
    </source>
</evidence>
<evidence type="ECO:0000313" key="11">
    <source>
        <dbReference type="EMBL" id="WWD03911.1"/>
    </source>
</evidence>
<evidence type="ECO:0000256" key="3">
    <source>
        <dbReference type="ARBA" id="ARBA00010345"/>
    </source>
</evidence>
<name>A0AAX4KBJ0_9TREE</name>
<evidence type="ECO:0000256" key="8">
    <source>
        <dbReference type="ARBA" id="ARBA00023136"/>
    </source>
</evidence>
<dbReference type="KEGG" id="ker:91100773"/>
<dbReference type="SMART" id="SM00780">
    <property type="entry name" value="PIG-X"/>
    <property type="match status" value="1"/>
</dbReference>
<dbReference type="RefSeq" id="XP_066081878.1">
    <property type="nucleotide sequence ID" value="XM_066225781.1"/>
</dbReference>
<protein>
    <recommendedName>
        <fullName evidence="10">Protein PBN1</fullName>
    </recommendedName>
</protein>
<dbReference type="Proteomes" id="UP001358614">
    <property type="component" value="Chromosome 1"/>
</dbReference>
<dbReference type="GO" id="GO:0005789">
    <property type="term" value="C:endoplasmic reticulum membrane"/>
    <property type="evidence" value="ECO:0007669"/>
    <property type="project" value="UniProtKB-SubCell"/>
</dbReference>
<accession>A0AAX4KBJ0</accession>
<dbReference type="AlphaFoldDB" id="A0AAX4KBJ0"/>
<keyword evidence="4 10" id="KW-0337">GPI-anchor biosynthesis</keyword>
<dbReference type="InterPro" id="IPR013233">
    <property type="entry name" value="PIG-X/PBN1"/>
</dbReference>
<proteinExistence type="inferred from homology"/>
<dbReference type="Pfam" id="PF08320">
    <property type="entry name" value="PIG-X"/>
    <property type="match status" value="1"/>
</dbReference>
<comment type="subcellular location">
    <subcellularLocation>
        <location evidence="1 10">Endoplasmic reticulum membrane</location>
        <topology evidence="1 10">Single-pass membrane protein</topology>
    </subcellularLocation>
</comment>
<dbReference type="EMBL" id="CP144089">
    <property type="protein sequence ID" value="WWD03911.1"/>
    <property type="molecule type" value="Genomic_DNA"/>
</dbReference>
<keyword evidence="5 10" id="KW-0812">Transmembrane</keyword>
<keyword evidence="8 10" id="KW-0472">Membrane</keyword>
<evidence type="ECO:0000256" key="9">
    <source>
        <dbReference type="ARBA" id="ARBA00023180"/>
    </source>
</evidence>
<evidence type="ECO:0000313" key="12">
    <source>
        <dbReference type="Proteomes" id="UP001358614"/>
    </source>
</evidence>
<sequence>MSIPPLNLTLSTSSPSFHPTITLHLQPPSSSPIPSSCNLRAHLSLKLPDEVFLDPDELEDKFAGSAISSYTLRSTEGKERFKVHIERPSFDFIHEDEDKGSIIIDLTISPPQAYATITQGRGIMPGELKEVNVEVPLHGRYLAPTEEGERIIMFPEEIRGEWKCNIDPLTTAHLPLIPHTPINITVPTGKHSHQPYVEIITPIVLWLGWGWLIYKIFNLRSRISYRKADMVKDKKDL</sequence>
<evidence type="ECO:0000256" key="10">
    <source>
        <dbReference type="RuleBase" id="RU366056"/>
    </source>
</evidence>
<evidence type="ECO:0000256" key="6">
    <source>
        <dbReference type="ARBA" id="ARBA00022824"/>
    </source>
</evidence>
<comment type="function">
    <text evidence="10">Required for proper folding and/or the stability of a subset of proteins in the endoplasmic reticulum. Component of glycosylphosphatidylinositol-mannosyltransferase 1 which transfers the first of the 4 mannoses in the GPI-anchor precursors during GPI-anchor biosynthesis. Probably acts by stabilizing the mannosyltransferase GPI14.</text>
</comment>
<dbReference type="GO" id="GO:0006506">
    <property type="term" value="P:GPI anchor biosynthetic process"/>
    <property type="evidence" value="ECO:0007669"/>
    <property type="project" value="UniProtKB-KW"/>
</dbReference>
<dbReference type="GeneID" id="91100773"/>
<evidence type="ECO:0000256" key="5">
    <source>
        <dbReference type="ARBA" id="ARBA00022692"/>
    </source>
</evidence>
<evidence type="ECO:0000256" key="2">
    <source>
        <dbReference type="ARBA" id="ARBA00004687"/>
    </source>
</evidence>
<comment type="similarity">
    <text evidence="3 10">Belongs to the PIGX family.</text>
</comment>
<evidence type="ECO:0000256" key="1">
    <source>
        <dbReference type="ARBA" id="ARBA00004389"/>
    </source>
</evidence>
<reference evidence="11 12" key="1">
    <citation type="submission" date="2024-01" db="EMBL/GenBank/DDBJ databases">
        <title>Comparative genomics of Cryptococcus and Kwoniella reveals pathogenesis evolution and contrasting modes of karyotype evolution via chromosome fusion or intercentromeric recombination.</title>
        <authorList>
            <person name="Coelho M.A."/>
            <person name="David-Palma M."/>
            <person name="Shea T."/>
            <person name="Bowers K."/>
            <person name="McGinley-Smith S."/>
            <person name="Mohammad A.W."/>
            <person name="Gnirke A."/>
            <person name="Yurkov A.M."/>
            <person name="Nowrousian M."/>
            <person name="Sun S."/>
            <person name="Cuomo C.A."/>
            <person name="Heitman J."/>
        </authorList>
    </citation>
    <scope>NUCLEOTIDE SEQUENCE [LARGE SCALE GENOMIC DNA]</scope>
    <source>
        <strain evidence="11 12">PYCC6329</strain>
    </source>
</reference>
<keyword evidence="12" id="KW-1185">Reference proteome</keyword>
<keyword evidence="9" id="KW-0325">Glycoprotein</keyword>
<evidence type="ECO:0000256" key="7">
    <source>
        <dbReference type="ARBA" id="ARBA00022989"/>
    </source>
</evidence>
<gene>
    <name evidence="11" type="ORF">V865_001969</name>
</gene>
<comment type="pathway">
    <text evidence="2 10">Glycolipid biosynthesis; glycosylphosphatidylinositol-anchor biosynthesis.</text>
</comment>
<organism evidence="11 12">
    <name type="scientific">Kwoniella europaea PYCC6329</name>
    <dbReference type="NCBI Taxonomy" id="1423913"/>
    <lineage>
        <taxon>Eukaryota</taxon>
        <taxon>Fungi</taxon>
        <taxon>Dikarya</taxon>
        <taxon>Basidiomycota</taxon>
        <taxon>Agaricomycotina</taxon>
        <taxon>Tremellomycetes</taxon>
        <taxon>Tremellales</taxon>
        <taxon>Cryptococcaceae</taxon>
        <taxon>Kwoniella</taxon>
    </lineage>
</organism>